<name>A0ACC1QL34_9HYPO</name>
<protein>
    <submittedName>
        <fullName evidence="1">Uncharacterized protein</fullName>
    </submittedName>
</protein>
<evidence type="ECO:0000313" key="1">
    <source>
        <dbReference type="EMBL" id="KAJ3476715.1"/>
    </source>
</evidence>
<reference evidence="1" key="1">
    <citation type="submission" date="2022-07" db="EMBL/GenBank/DDBJ databases">
        <title>Genome Sequence of Lecanicillium saksenae.</title>
        <authorList>
            <person name="Buettner E."/>
        </authorList>
    </citation>
    <scope>NUCLEOTIDE SEQUENCE</scope>
    <source>
        <strain evidence="1">VT-O1</strain>
    </source>
</reference>
<comment type="caution">
    <text evidence="1">The sequence shown here is derived from an EMBL/GenBank/DDBJ whole genome shotgun (WGS) entry which is preliminary data.</text>
</comment>
<dbReference type="Proteomes" id="UP001148737">
    <property type="component" value="Unassembled WGS sequence"/>
</dbReference>
<keyword evidence="2" id="KW-1185">Reference proteome</keyword>
<accession>A0ACC1QL34</accession>
<organism evidence="1 2">
    <name type="scientific">Lecanicillium saksenae</name>
    <dbReference type="NCBI Taxonomy" id="468837"/>
    <lineage>
        <taxon>Eukaryota</taxon>
        <taxon>Fungi</taxon>
        <taxon>Dikarya</taxon>
        <taxon>Ascomycota</taxon>
        <taxon>Pezizomycotina</taxon>
        <taxon>Sordariomycetes</taxon>
        <taxon>Hypocreomycetidae</taxon>
        <taxon>Hypocreales</taxon>
        <taxon>Cordycipitaceae</taxon>
        <taxon>Lecanicillium</taxon>
    </lineage>
</organism>
<proteinExistence type="predicted"/>
<evidence type="ECO:0000313" key="2">
    <source>
        <dbReference type="Proteomes" id="UP001148737"/>
    </source>
</evidence>
<sequence length="83" mass="9557">MQQAARDDYMATDLTGGDPSKRQRSVASAYEVEFLEEEEGVVAGKRMRLEDKRTLYGHVTLFNSHDLVRVAKQKLEYHKEVNL</sequence>
<gene>
    <name evidence="1" type="ORF">NLG97_g9034</name>
</gene>
<dbReference type="EMBL" id="JANAKD010001755">
    <property type="protein sequence ID" value="KAJ3476715.1"/>
    <property type="molecule type" value="Genomic_DNA"/>
</dbReference>